<feature type="domain" description="Four-carbon acid sugar kinase N-terminal" evidence="7">
    <location>
        <begin position="5"/>
        <end position="228"/>
    </location>
</feature>
<dbReference type="InterPro" id="IPR031475">
    <property type="entry name" value="NBD_C"/>
</dbReference>
<dbReference type="SUPFAM" id="SSF142764">
    <property type="entry name" value="YgbK-like"/>
    <property type="match status" value="1"/>
</dbReference>
<dbReference type="RefSeq" id="WP_068758281.1">
    <property type="nucleotide sequence ID" value="NZ_KQ950185.1"/>
</dbReference>
<keyword evidence="6" id="KW-0119">Carbohydrate metabolism</keyword>
<dbReference type="InterPro" id="IPR010737">
    <property type="entry name" value="4-carb_acid_sugar_kinase_N"/>
</dbReference>
<reference evidence="10" key="1">
    <citation type="journal article" date="2017" name="Acta Aliment.">
        <title>Plant polysaccharide degrading enzyme system of Thermpbifida cellulosilytica TB100 revealed by de novo genome project data.</title>
        <authorList>
            <person name="Toth A."/>
            <person name="Baka E."/>
            <person name="Luzics S."/>
            <person name="Bata-Vidacs I."/>
            <person name="Nagy I."/>
            <person name="Balint B."/>
            <person name="Herceg R."/>
            <person name="Olasz F."/>
            <person name="Wilk T."/>
            <person name="Nagy T."/>
            <person name="Kriszt B."/>
            <person name="Nagy I."/>
            <person name="Kukolya J."/>
        </authorList>
    </citation>
    <scope>NUCLEOTIDE SEQUENCE [LARGE SCALE GENOMIC DNA]</scope>
    <source>
        <strain evidence="10">TB100</strain>
    </source>
</reference>
<feature type="domain" description="Four-carbon acid sugar kinase nucleotide binding" evidence="8">
    <location>
        <begin position="249"/>
        <end position="414"/>
    </location>
</feature>
<accession>A0A147KM76</accession>
<protein>
    <submittedName>
        <fullName evidence="9">Hrp-dependent type III effector protein</fullName>
    </submittedName>
</protein>
<dbReference type="STRING" id="665004.AC529_01515"/>
<gene>
    <name evidence="9" type="ORF">AC529_01515</name>
</gene>
<dbReference type="Gene3D" id="3.40.50.10840">
    <property type="entry name" value="Putative sugar-binding, N-terminal domain"/>
    <property type="match status" value="1"/>
</dbReference>
<dbReference type="Gene3D" id="3.40.980.20">
    <property type="entry name" value="Four-carbon acid sugar kinase, nucleotide binding domain"/>
    <property type="match status" value="1"/>
</dbReference>
<dbReference type="Pfam" id="PF17042">
    <property type="entry name" value="NBD_C"/>
    <property type="match status" value="1"/>
</dbReference>
<evidence type="ECO:0000313" key="10">
    <source>
        <dbReference type="Proteomes" id="UP000074382"/>
    </source>
</evidence>
<name>A0A147KM76_THECS</name>
<comment type="similarity">
    <text evidence="1">Belongs to the four-carbon acid sugar kinase family.</text>
</comment>
<sequence length="455" mass="47114">MAQVLVIADDLIGAAATAARFARAGQRVTTVAPEHVTRAAEEYDVVVANLDSRHMPPGQATDLVADVVEAVWPVGLVVKRFDTTLRGNLGAETEAAWASVRERCPRHTRLRVLLVPAFPAAGRTTADGVQLLDGVPVDRTEAALDPLTPTVTADVAAAFAQQSDLAVRRVPVRQVTPELLAAELAAGDEPVVLCDAHTGPYLVELADAAARAHREHGVVWLTADPGPFGALLAEALHLHGQGNVAGPLLAVVGSVTELTGRQLDAVARTGPVHFVDADPADLADDDGQDKLSRALADALAGHVFPDVVAFRLRVGAAEAAALPLQQRRLLPDRLAEVVAAAVADAQGAGPANLPSGLFTTGGDLTSAVLDVLGVRAFDVGGEALPLTVYGVLVGGVLDGVPLVAKGGLVGDDSAVAECLGRLRRAVQTRLRTVRAEVFEHFPFTAGSEPGVPGSR</sequence>
<dbReference type="GO" id="GO:0005524">
    <property type="term" value="F:ATP binding"/>
    <property type="evidence" value="ECO:0007669"/>
    <property type="project" value="UniProtKB-KW"/>
</dbReference>
<keyword evidence="3" id="KW-0547">Nucleotide-binding</keyword>
<evidence type="ECO:0000256" key="3">
    <source>
        <dbReference type="ARBA" id="ARBA00022741"/>
    </source>
</evidence>
<proteinExistence type="inferred from homology"/>
<dbReference type="EMBL" id="LGEM01000009">
    <property type="protein sequence ID" value="KUP98412.1"/>
    <property type="molecule type" value="Genomic_DNA"/>
</dbReference>
<dbReference type="AlphaFoldDB" id="A0A147KM76"/>
<evidence type="ECO:0000256" key="5">
    <source>
        <dbReference type="ARBA" id="ARBA00022840"/>
    </source>
</evidence>
<comment type="caution">
    <text evidence="9">The sequence shown here is derived from an EMBL/GenBank/DDBJ whole genome shotgun (WGS) entry which is preliminary data.</text>
</comment>
<keyword evidence="2" id="KW-0808">Transferase</keyword>
<evidence type="ECO:0000256" key="6">
    <source>
        <dbReference type="ARBA" id="ARBA00023277"/>
    </source>
</evidence>
<dbReference type="OrthoDB" id="153193at2"/>
<organism evidence="9 10">
    <name type="scientific">Thermobifida cellulosilytica TB100</name>
    <dbReference type="NCBI Taxonomy" id="665004"/>
    <lineage>
        <taxon>Bacteria</taxon>
        <taxon>Bacillati</taxon>
        <taxon>Actinomycetota</taxon>
        <taxon>Actinomycetes</taxon>
        <taxon>Streptosporangiales</taxon>
        <taxon>Nocardiopsidaceae</taxon>
        <taxon>Thermobifida</taxon>
    </lineage>
</organism>
<dbReference type="Proteomes" id="UP000074382">
    <property type="component" value="Unassembled WGS sequence"/>
</dbReference>
<keyword evidence="4" id="KW-0418">Kinase</keyword>
<keyword evidence="5" id="KW-0067">ATP-binding</keyword>
<evidence type="ECO:0000256" key="2">
    <source>
        <dbReference type="ARBA" id="ARBA00022679"/>
    </source>
</evidence>
<dbReference type="Pfam" id="PF07005">
    <property type="entry name" value="SBD_N"/>
    <property type="match status" value="1"/>
</dbReference>
<evidence type="ECO:0000256" key="4">
    <source>
        <dbReference type="ARBA" id="ARBA00022777"/>
    </source>
</evidence>
<dbReference type="InterPro" id="IPR037051">
    <property type="entry name" value="4-carb_acid_sugar_kinase_N_sf"/>
</dbReference>
<evidence type="ECO:0000313" key="9">
    <source>
        <dbReference type="EMBL" id="KUP98412.1"/>
    </source>
</evidence>
<keyword evidence="10" id="KW-1185">Reference proteome</keyword>
<dbReference type="InterPro" id="IPR042213">
    <property type="entry name" value="NBD_C_sf"/>
</dbReference>
<evidence type="ECO:0000259" key="7">
    <source>
        <dbReference type="Pfam" id="PF07005"/>
    </source>
</evidence>
<dbReference type="PATRIC" id="fig|665004.4.peg.3657"/>
<evidence type="ECO:0000256" key="1">
    <source>
        <dbReference type="ARBA" id="ARBA00005715"/>
    </source>
</evidence>
<evidence type="ECO:0000259" key="8">
    <source>
        <dbReference type="Pfam" id="PF17042"/>
    </source>
</evidence>
<dbReference type="GO" id="GO:0016301">
    <property type="term" value="F:kinase activity"/>
    <property type="evidence" value="ECO:0007669"/>
    <property type="project" value="UniProtKB-KW"/>
</dbReference>